<evidence type="ECO:0000256" key="3">
    <source>
        <dbReference type="ARBA" id="ARBA00023125"/>
    </source>
</evidence>
<dbReference type="Gene3D" id="3.40.190.290">
    <property type="match status" value="1"/>
</dbReference>
<dbReference type="Proteomes" id="UP000182015">
    <property type="component" value="Unassembled WGS sequence"/>
</dbReference>
<dbReference type="AlphaFoldDB" id="A0A1L8MMJ3"/>
<dbReference type="PANTHER" id="PTHR30126:SF39">
    <property type="entry name" value="HTH-TYPE TRANSCRIPTIONAL REGULATOR CYSL"/>
    <property type="match status" value="1"/>
</dbReference>
<evidence type="ECO:0000259" key="5">
    <source>
        <dbReference type="PROSITE" id="PS50931"/>
    </source>
</evidence>
<comment type="caution">
    <text evidence="6">The sequence shown here is derived from an EMBL/GenBank/DDBJ whole genome shotgun (WGS) entry which is preliminary data.</text>
</comment>
<keyword evidence="3" id="KW-0238">DNA-binding</keyword>
<dbReference type="RefSeq" id="WP_071792613.1">
    <property type="nucleotide sequence ID" value="NZ_LZDD01000001.1"/>
</dbReference>
<dbReference type="InterPro" id="IPR000847">
    <property type="entry name" value="LysR_HTH_N"/>
</dbReference>
<protein>
    <submittedName>
        <fullName evidence="6">LysR family transcriptional regulator</fullName>
    </submittedName>
</protein>
<evidence type="ECO:0000256" key="4">
    <source>
        <dbReference type="ARBA" id="ARBA00023163"/>
    </source>
</evidence>
<dbReference type="Gene3D" id="1.10.10.10">
    <property type="entry name" value="Winged helix-like DNA-binding domain superfamily/Winged helix DNA-binding domain"/>
    <property type="match status" value="1"/>
</dbReference>
<dbReference type="SUPFAM" id="SSF53850">
    <property type="entry name" value="Periplasmic binding protein-like II"/>
    <property type="match status" value="1"/>
</dbReference>
<dbReference type="Pfam" id="PF00126">
    <property type="entry name" value="HTH_1"/>
    <property type="match status" value="1"/>
</dbReference>
<dbReference type="PROSITE" id="PS50931">
    <property type="entry name" value="HTH_LYSR"/>
    <property type="match status" value="1"/>
</dbReference>
<dbReference type="GO" id="GO:0003700">
    <property type="term" value="F:DNA-binding transcription factor activity"/>
    <property type="evidence" value="ECO:0007669"/>
    <property type="project" value="InterPro"/>
</dbReference>
<feature type="domain" description="HTH lysR-type" evidence="5">
    <location>
        <begin position="1"/>
        <end position="58"/>
    </location>
</feature>
<keyword evidence="7" id="KW-1185">Reference proteome</keyword>
<dbReference type="STRING" id="1856638.A9Q68_00065"/>
<comment type="similarity">
    <text evidence="1">Belongs to the LysR transcriptional regulatory family.</text>
</comment>
<dbReference type="InterPro" id="IPR005119">
    <property type="entry name" value="LysR_subst-bd"/>
</dbReference>
<evidence type="ECO:0000313" key="6">
    <source>
        <dbReference type="EMBL" id="OJF71973.1"/>
    </source>
</evidence>
<gene>
    <name evidence="6" type="ORF">A9Q68_00065</name>
</gene>
<dbReference type="SUPFAM" id="SSF46785">
    <property type="entry name" value="Winged helix' DNA-binding domain"/>
    <property type="match status" value="1"/>
</dbReference>
<reference evidence="7" key="1">
    <citation type="submission" date="2016-06" db="EMBL/GenBank/DDBJ databases">
        <authorList>
            <person name="de Vries S.P.W."/>
            <person name="Hadjirin N.F."/>
            <person name="Lay E.M."/>
            <person name="Zadoks R.N."/>
            <person name="Peacock S.J."/>
            <person name="Parkhill J."/>
            <person name="Grant A.J."/>
            <person name="Mcdougall S."/>
            <person name="Holmes M.A."/>
        </authorList>
    </citation>
    <scope>NUCLEOTIDE SEQUENCE [LARGE SCALE GENOMIC DNA]</scope>
    <source>
        <strain evidence="7">NZ1587</strain>
    </source>
</reference>
<dbReference type="InterPro" id="IPR036388">
    <property type="entry name" value="WH-like_DNA-bd_sf"/>
</dbReference>
<dbReference type="PRINTS" id="PR00039">
    <property type="entry name" value="HTHLYSR"/>
</dbReference>
<dbReference type="GO" id="GO:0000976">
    <property type="term" value="F:transcription cis-regulatory region binding"/>
    <property type="evidence" value="ECO:0007669"/>
    <property type="project" value="TreeGrafter"/>
</dbReference>
<organism evidence="6 7">
    <name type="scientific">Streptococcus bovimastitidis</name>
    <dbReference type="NCBI Taxonomy" id="1856638"/>
    <lineage>
        <taxon>Bacteria</taxon>
        <taxon>Bacillati</taxon>
        <taxon>Bacillota</taxon>
        <taxon>Bacilli</taxon>
        <taxon>Lactobacillales</taxon>
        <taxon>Streptococcaceae</taxon>
        <taxon>Streptococcus</taxon>
    </lineage>
</organism>
<evidence type="ECO:0000256" key="1">
    <source>
        <dbReference type="ARBA" id="ARBA00009437"/>
    </source>
</evidence>
<dbReference type="EMBL" id="LZDD01000001">
    <property type="protein sequence ID" value="OJF71973.1"/>
    <property type="molecule type" value="Genomic_DNA"/>
</dbReference>
<dbReference type="PANTHER" id="PTHR30126">
    <property type="entry name" value="HTH-TYPE TRANSCRIPTIONAL REGULATOR"/>
    <property type="match status" value="1"/>
</dbReference>
<proteinExistence type="inferred from homology"/>
<dbReference type="Pfam" id="PF03466">
    <property type="entry name" value="LysR_substrate"/>
    <property type="match status" value="1"/>
</dbReference>
<dbReference type="FunFam" id="1.10.10.10:FF:000001">
    <property type="entry name" value="LysR family transcriptional regulator"/>
    <property type="match status" value="1"/>
</dbReference>
<keyword evidence="2" id="KW-0805">Transcription regulation</keyword>
<keyword evidence="4" id="KW-0804">Transcription</keyword>
<dbReference type="OrthoDB" id="9803735at2"/>
<sequence>MNLQHLRYFITLANLEHYTKAAQQLHITQPTLSHAINMIETELGLPLFEKQGRNMVLTANGREFAKDIQKALNIIDRSVSKLQSLDLDQLDINIALLRILSHRIVPNLTRQFLTKHPHSPANFIFYNDSGMTADLLKGLIDGKYDLAFCSKIDTDPQITFVPIAIQDMVIVVPKGHELSQLGKVTLEDTLPYSQIWFSKKSGVRPVVEELYKEYKNQVNITFEVEEDETIAGLVSQNFGIAILPKMDFLKTIDVDIIEVDVLKNSRYYYLAYLNNKTQAPAIQDFIDYVSKQYQIEQMSQS</sequence>
<evidence type="ECO:0000313" key="7">
    <source>
        <dbReference type="Proteomes" id="UP000182015"/>
    </source>
</evidence>
<accession>A0A1L8MMJ3</accession>
<evidence type="ECO:0000256" key="2">
    <source>
        <dbReference type="ARBA" id="ARBA00023015"/>
    </source>
</evidence>
<name>A0A1L8MMJ3_9STRE</name>
<dbReference type="InterPro" id="IPR036390">
    <property type="entry name" value="WH_DNA-bd_sf"/>
</dbReference>